<dbReference type="EMBL" id="UZAL01012690">
    <property type="protein sequence ID" value="VDP07096.1"/>
    <property type="molecule type" value="Genomic_DNA"/>
</dbReference>
<evidence type="ECO:0000313" key="2">
    <source>
        <dbReference type="EMBL" id="VDP07096.1"/>
    </source>
</evidence>
<gene>
    <name evidence="2" type="ORF">SMTD_LOCUS4448</name>
</gene>
<keyword evidence="3" id="KW-1185">Reference proteome</keyword>
<reference evidence="2 3" key="1">
    <citation type="submission" date="2018-11" db="EMBL/GenBank/DDBJ databases">
        <authorList>
            <consortium name="Pathogen Informatics"/>
        </authorList>
    </citation>
    <scope>NUCLEOTIDE SEQUENCE [LARGE SCALE GENOMIC DNA]</scope>
    <source>
        <strain>Denwood</strain>
        <strain evidence="3">Zambia</strain>
    </source>
</reference>
<proteinExistence type="predicted"/>
<dbReference type="STRING" id="31246.A0A183NQR2"/>
<evidence type="ECO:0000256" key="1">
    <source>
        <dbReference type="SAM" id="MobiDB-lite"/>
    </source>
</evidence>
<evidence type="ECO:0000313" key="3">
    <source>
        <dbReference type="Proteomes" id="UP000269396"/>
    </source>
</evidence>
<protein>
    <submittedName>
        <fullName evidence="2">Uncharacterized protein</fullName>
    </submittedName>
</protein>
<organism evidence="2 3">
    <name type="scientific">Schistosoma mattheei</name>
    <dbReference type="NCBI Taxonomy" id="31246"/>
    <lineage>
        <taxon>Eukaryota</taxon>
        <taxon>Metazoa</taxon>
        <taxon>Spiralia</taxon>
        <taxon>Lophotrochozoa</taxon>
        <taxon>Platyhelminthes</taxon>
        <taxon>Trematoda</taxon>
        <taxon>Digenea</taxon>
        <taxon>Strigeidida</taxon>
        <taxon>Schistosomatoidea</taxon>
        <taxon>Schistosomatidae</taxon>
        <taxon>Schistosoma</taxon>
    </lineage>
</organism>
<dbReference type="Proteomes" id="UP000269396">
    <property type="component" value="Unassembled WGS sequence"/>
</dbReference>
<sequence>MSISETCPVVGSNPIESETPCTNTDLSSSQTDDVLLNAHEIIAVPAHEETEDESSSIMETVPLNGAHRSTTKVSDQCIYWSSLVLSNMSYPNDSYAFDHIYKNEKNLSDASNGDQEPNEILIDAVYSSDLLSTNAILKRSVENDLISSVADPHHLVSSSELSTQCGKYALNRVKLTATWVYEDLTLFREGG</sequence>
<dbReference type="AlphaFoldDB" id="A0A183NQR2"/>
<feature type="compositionally biased region" description="Polar residues" evidence="1">
    <location>
        <begin position="14"/>
        <end position="29"/>
    </location>
</feature>
<feature type="region of interest" description="Disordered" evidence="1">
    <location>
        <begin position="1"/>
        <end position="29"/>
    </location>
</feature>
<name>A0A183NQR2_9TREM</name>
<accession>A0A183NQR2</accession>